<evidence type="ECO:0000313" key="10">
    <source>
        <dbReference type="EMBL" id="AFG68879.1"/>
    </source>
</evidence>
<dbReference type="CDD" id="cd10017">
    <property type="entry name" value="B3_DNA"/>
    <property type="match status" value="1"/>
</dbReference>
<dbReference type="EMBL" id="FJ122180">
    <property type="protein sequence ID" value="AFG68891.1"/>
    <property type="molecule type" value="Genomic_DNA"/>
</dbReference>
<dbReference type="EMBL" id="FJ122182">
    <property type="protein sequence ID" value="AFG68877.1"/>
    <property type="molecule type" value="Genomic_DNA"/>
</dbReference>
<evidence type="ECO:0000256" key="3">
    <source>
        <dbReference type="ARBA" id="ARBA00023163"/>
    </source>
</evidence>
<dbReference type="InterPro" id="IPR003340">
    <property type="entry name" value="B3_DNA-bd"/>
</dbReference>
<evidence type="ECO:0000313" key="12">
    <source>
        <dbReference type="EMBL" id="AFG68881.1"/>
    </source>
</evidence>
<evidence type="ECO:0000313" key="15">
    <source>
        <dbReference type="EMBL" id="AFG68884.1"/>
    </source>
</evidence>
<evidence type="ECO:0000313" key="19">
    <source>
        <dbReference type="EMBL" id="AFG68888.1"/>
    </source>
</evidence>
<evidence type="ECO:0000313" key="22">
    <source>
        <dbReference type="EMBL" id="AFG68891.1"/>
    </source>
</evidence>
<evidence type="ECO:0000259" key="5">
    <source>
        <dbReference type="PROSITE" id="PS50863"/>
    </source>
</evidence>
<dbReference type="EMBL" id="FJ122178">
    <property type="protein sequence ID" value="AFG68887.1"/>
    <property type="molecule type" value="Genomic_DNA"/>
</dbReference>
<dbReference type="Gene3D" id="2.40.330.10">
    <property type="entry name" value="DNA-binding pseudobarrel domain"/>
    <property type="match status" value="1"/>
</dbReference>
<dbReference type="EMBL" id="FJ122184">
    <property type="protein sequence ID" value="AFG68892.1"/>
    <property type="molecule type" value="Genomic_DNA"/>
</dbReference>
<sequence>GRVGVLLSCQSGKWPVTFIGDRRSCGLGPGWKYFAKDNELNIGDACIFELEDAVNHIFKVHIERQIKEEGKSKRIVLKGRSGRRNSDRKPS</sequence>
<accession>H9X3N6</accession>
<dbReference type="PANTHER" id="PTHR31391:SF106">
    <property type="entry name" value="B3 DOMAIN-CONTAINING PROTEIN OS01G0723500"/>
    <property type="match status" value="1"/>
</dbReference>
<evidence type="ECO:0000313" key="20">
    <source>
        <dbReference type="EMBL" id="AFG68889.1"/>
    </source>
</evidence>
<dbReference type="EMBL" id="FJ122173">
    <property type="protein sequence ID" value="AFG68878.1"/>
    <property type="molecule type" value="Genomic_DNA"/>
</dbReference>
<dbReference type="InterPro" id="IPR015300">
    <property type="entry name" value="DNA-bd_pseudobarrel_sf"/>
</dbReference>
<keyword evidence="1" id="KW-0805">Transcription regulation</keyword>
<dbReference type="GO" id="GO:0003677">
    <property type="term" value="F:DNA binding"/>
    <property type="evidence" value="ECO:0007669"/>
    <property type="project" value="UniProtKB-KW"/>
</dbReference>
<evidence type="ECO:0000313" key="13">
    <source>
        <dbReference type="EMBL" id="AFG68882.1"/>
    </source>
</evidence>
<keyword evidence="3" id="KW-0804">Transcription</keyword>
<reference evidence="10" key="1">
    <citation type="submission" date="2008-08" db="EMBL/GenBank/DDBJ databases">
        <title>Nucleotide Diversity and Divergence in the Loblolly Pine Gene Space.</title>
        <authorList>
            <person name="Neale D.B."/>
            <person name="Wegrzyn J.L."/>
            <person name="Lee J.M."/>
            <person name="Eckert A.J."/>
            <person name="Liechty J.D."/>
            <person name="Stevens K.A."/>
            <person name="Langley C.H."/>
        </authorList>
    </citation>
    <scope>NUCLEOTIDE SEQUENCE</scope>
    <source>
        <strain evidence="11">6488</strain>
        <strain evidence="9">6489</strain>
        <strain evidence="15">6490</strain>
        <strain evidence="20">6491</strain>
        <strain evidence="8">6492</strain>
        <strain evidence="19">6493</strain>
        <strain evidence="13">6494</strain>
        <strain evidence="23">6495</strain>
        <strain evidence="22">6496</strain>
        <strain evidence="14">6497</strain>
        <strain evidence="7">6498</strain>
        <strain evidence="16">6499</strain>
        <strain evidence="17">6500</strain>
        <strain evidence="10">6501</strain>
        <strain evidence="6">6502</strain>
        <strain evidence="18">6503</strain>
        <strain evidence="21">6504</strain>
        <strain evidence="12">6505</strain>
        <tissue evidence="10">Megagametophyte</tissue>
    </source>
</reference>
<keyword evidence="2" id="KW-0238">DNA-binding</keyword>
<feature type="non-terminal residue" evidence="10">
    <location>
        <position position="91"/>
    </location>
</feature>
<feature type="domain" description="TF-B3" evidence="5">
    <location>
        <begin position="1"/>
        <end position="66"/>
    </location>
</feature>
<dbReference type="EMBL" id="FJ122176">
    <property type="protein sequence ID" value="AFG68875.1"/>
    <property type="molecule type" value="Genomic_DNA"/>
</dbReference>
<dbReference type="EMBL" id="FJ122186">
    <property type="protein sequence ID" value="AFG68885.1"/>
    <property type="molecule type" value="Genomic_DNA"/>
</dbReference>
<keyword evidence="4" id="KW-0539">Nucleus</keyword>
<dbReference type="EMBL" id="FJ122179">
    <property type="protein sequence ID" value="AFG68883.1"/>
    <property type="molecule type" value="Genomic_DNA"/>
</dbReference>
<evidence type="ECO:0000313" key="14">
    <source>
        <dbReference type="EMBL" id="AFG68883.1"/>
    </source>
</evidence>
<dbReference type="PROSITE" id="PS50863">
    <property type="entry name" value="B3"/>
    <property type="match status" value="1"/>
</dbReference>
<evidence type="ECO:0000256" key="1">
    <source>
        <dbReference type="ARBA" id="ARBA00023015"/>
    </source>
</evidence>
<evidence type="ECO:0000313" key="6">
    <source>
        <dbReference type="EMBL" id="AFG68875.1"/>
    </source>
</evidence>
<evidence type="ECO:0000256" key="2">
    <source>
        <dbReference type="ARBA" id="ARBA00023125"/>
    </source>
</evidence>
<dbReference type="EMBL" id="FJ122183">
    <property type="protein sequence ID" value="AFG68881.1"/>
    <property type="molecule type" value="Genomic_DNA"/>
</dbReference>
<dbReference type="EMBL" id="FJ122172">
    <property type="protein sequence ID" value="AFG68889.1"/>
    <property type="molecule type" value="Genomic_DNA"/>
</dbReference>
<evidence type="ECO:0000313" key="8">
    <source>
        <dbReference type="EMBL" id="AFG68877.1"/>
    </source>
</evidence>
<dbReference type="EMBL" id="FJ122175">
    <property type="protein sequence ID" value="AFG68879.1"/>
    <property type="molecule type" value="Genomic_DNA"/>
</dbReference>
<dbReference type="PANTHER" id="PTHR31391">
    <property type="entry name" value="B3 DOMAIN-CONTAINING PROTEIN OS11G0197600-RELATED"/>
    <property type="match status" value="1"/>
</dbReference>
<feature type="non-terminal residue" evidence="10">
    <location>
        <position position="1"/>
    </location>
</feature>
<dbReference type="Pfam" id="PF02362">
    <property type="entry name" value="B3"/>
    <property type="match status" value="1"/>
</dbReference>
<dbReference type="EMBL" id="FJ122185">
    <property type="protein sequence ID" value="AFG68880.1"/>
    <property type="molecule type" value="Genomic_DNA"/>
</dbReference>
<name>H9X3N6_PINTA</name>
<dbReference type="AlphaFoldDB" id="H9X3N6"/>
<evidence type="ECO:0000313" key="21">
    <source>
        <dbReference type="EMBL" id="AFG68890.1"/>
    </source>
</evidence>
<dbReference type="EMBL" id="FJ122174">
    <property type="protein sequence ID" value="AFG68876.1"/>
    <property type="molecule type" value="Genomic_DNA"/>
</dbReference>
<dbReference type="EMBL" id="FJ122187">
    <property type="protein sequence ID" value="AFG68888.1"/>
    <property type="molecule type" value="Genomic_DNA"/>
</dbReference>
<dbReference type="EMBL" id="FJ122189">
    <property type="protein sequence ID" value="AFG68886.1"/>
    <property type="molecule type" value="Genomic_DNA"/>
</dbReference>
<dbReference type="EMBL" id="FJ122181">
    <property type="protein sequence ID" value="AFG68884.1"/>
    <property type="molecule type" value="Genomic_DNA"/>
</dbReference>
<evidence type="ECO:0000313" key="23">
    <source>
        <dbReference type="EMBL" id="AFG68892.1"/>
    </source>
</evidence>
<dbReference type="EMBL" id="FJ122177">
    <property type="protein sequence ID" value="AFG68890.1"/>
    <property type="molecule type" value="Genomic_DNA"/>
</dbReference>
<dbReference type="EMBL" id="FJ122188">
    <property type="protein sequence ID" value="AFG68882.1"/>
    <property type="molecule type" value="Genomic_DNA"/>
</dbReference>
<dbReference type="SUPFAM" id="SSF101936">
    <property type="entry name" value="DNA-binding pseudobarrel domain"/>
    <property type="match status" value="1"/>
</dbReference>
<evidence type="ECO:0000313" key="7">
    <source>
        <dbReference type="EMBL" id="AFG68876.1"/>
    </source>
</evidence>
<gene>
    <name evidence="10" type="ORF">CL1132Contig1_02</name>
</gene>
<proteinExistence type="predicted"/>
<evidence type="ECO:0000313" key="11">
    <source>
        <dbReference type="EMBL" id="AFG68880.1"/>
    </source>
</evidence>
<evidence type="ECO:0000313" key="17">
    <source>
        <dbReference type="EMBL" id="AFG68886.1"/>
    </source>
</evidence>
<organism evidence="10">
    <name type="scientific">Pinus taeda</name>
    <name type="common">Loblolly pine</name>
    <dbReference type="NCBI Taxonomy" id="3352"/>
    <lineage>
        <taxon>Eukaryota</taxon>
        <taxon>Viridiplantae</taxon>
        <taxon>Streptophyta</taxon>
        <taxon>Embryophyta</taxon>
        <taxon>Tracheophyta</taxon>
        <taxon>Spermatophyta</taxon>
        <taxon>Pinopsida</taxon>
        <taxon>Pinidae</taxon>
        <taxon>Conifers I</taxon>
        <taxon>Pinales</taxon>
        <taxon>Pinaceae</taxon>
        <taxon>Pinus</taxon>
        <taxon>Pinus subgen. Pinus</taxon>
    </lineage>
</organism>
<evidence type="ECO:0000313" key="18">
    <source>
        <dbReference type="EMBL" id="AFG68887.1"/>
    </source>
</evidence>
<evidence type="ECO:0000256" key="4">
    <source>
        <dbReference type="ARBA" id="ARBA00023242"/>
    </source>
</evidence>
<evidence type="ECO:0000313" key="16">
    <source>
        <dbReference type="EMBL" id="AFG68885.1"/>
    </source>
</evidence>
<dbReference type="InterPro" id="IPR044837">
    <property type="entry name" value="REM16-like"/>
</dbReference>
<protein>
    <recommendedName>
        <fullName evidence="5">TF-B3 domain-containing protein</fullName>
    </recommendedName>
</protein>
<evidence type="ECO:0000313" key="9">
    <source>
        <dbReference type="EMBL" id="AFG68878.1"/>
    </source>
</evidence>